<gene>
    <name evidence="2" type="ORF">Cvel_10682</name>
</gene>
<organism evidence="2">
    <name type="scientific">Chromera velia CCMP2878</name>
    <dbReference type="NCBI Taxonomy" id="1169474"/>
    <lineage>
        <taxon>Eukaryota</taxon>
        <taxon>Sar</taxon>
        <taxon>Alveolata</taxon>
        <taxon>Colpodellida</taxon>
        <taxon>Chromeraceae</taxon>
        <taxon>Chromera</taxon>
    </lineage>
</organism>
<evidence type="ECO:0008006" key="3">
    <source>
        <dbReference type="Google" id="ProtNLM"/>
    </source>
</evidence>
<feature type="chain" id="PRO_5005192683" description="Secreted protein" evidence="1">
    <location>
        <begin position="17"/>
        <end position="177"/>
    </location>
</feature>
<name>A0A0G4I3I0_9ALVE</name>
<sequence>MFFLLHLSSLTSLASAMKRSGKSKYFLTSAASPQSRLSGGLWCQLFGGQRRPSTPPSGCRCQFSYWRLAHLFVPFISLTKRETAEENPSPAVSDKKRKGTTAVSVQSALCSRLEVGPCKNIRATGTEVYSGCFRGGQGEGQEGSDSGSLGNPGHSGAVVGRSCHVDDLSCGPLFRLH</sequence>
<keyword evidence="1" id="KW-0732">Signal</keyword>
<dbReference type="EMBL" id="CDMZ01004970">
    <property type="protein sequence ID" value="CEM51522.1"/>
    <property type="molecule type" value="Genomic_DNA"/>
</dbReference>
<protein>
    <recommendedName>
        <fullName evidence="3">Secreted protein</fullName>
    </recommendedName>
</protein>
<accession>A0A0G4I3I0</accession>
<dbReference type="AlphaFoldDB" id="A0A0G4I3I0"/>
<evidence type="ECO:0000256" key="1">
    <source>
        <dbReference type="SAM" id="SignalP"/>
    </source>
</evidence>
<evidence type="ECO:0000313" key="2">
    <source>
        <dbReference type="EMBL" id="CEM51522.1"/>
    </source>
</evidence>
<proteinExistence type="predicted"/>
<reference evidence="2" key="1">
    <citation type="submission" date="2014-11" db="EMBL/GenBank/DDBJ databases">
        <authorList>
            <person name="Otto D Thomas"/>
            <person name="Naeem Raeece"/>
        </authorList>
    </citation>
    <scope>NUCLEOTIDE SEQUENCE</scope>
</reference>
<dbReference type="VEuPathDB" id="CryptoDB:Cvel_10682"/>
<feature type="signal peptide" evidence="1">
    <location>
        <begin position="1"/>
        <end position="16"/>
    </location>
</feature>